<dbReference type="AlphaFoldDB" id="A0A0R1JP86"/>
<dbReference type="PANTHER" id="PTHR40056">
    <property type="entry name" value="HYPOTHETICAL CYTOSOLIC PROTEIN"/>
    <property type="match status" value="1"/>
</dbReference>
<evidence type="ECO:0000313" key="2">
    <source>
        <dbReference type="Proteomes" id="UP000051804"/>
    </source>
</evidence>
<name>A0A0R1JP86_9LACO</name>
<reference evidence="1 2" key="1">
    <citation type="journal article" date="2015" name="Genome Announc.">
        <title>Expanding the biotechnology potential of lactobacilli through comparative genomics of 213 strains and associated genera.</title>
        <authorList>
            <person name="Sun Z."/>
            <person name="Harris H.M."/>
            <person name="McCann A."/>
            <person name="Guo C."/>
            <person name="Argimon S."/>
            <person name="Zhang W."/>
            <person name="Yang X."/>
            <person name="Jeffery I.B."/>
            <person name="Cooney J.C."/>
            <person name="Kagawa T.F."/>
            <person name="Liu W."/>
            <person name="Song Y."/>
            <person name="Salvetti E."/>
            <person name="Wrobel A."/>
            <person name="Rasinkangas P."/>
            <person name="Parkhill J."/>
            <person name="Rea M.C."/>
            <person name="O'Sullivan O."/>
            <person name="Ritari J."/>
            <person name="Douillard F.P."/>
            <person name="Paul Ross R."/>
            <person name="Yang R."/>
            <person name="Briner A.E."/>
            <person name="Felis G.E."/>
            <person name="de Vos W.M."/>
            <person name="Barrangou R."/>
            <person name="Klaenhammer T.R."/>
            <person name="Caufield P.W."/>
            <person name="Cui Y."/>
            <person name="Zhang H."/>
            <person name="O'Toole P.W."/>
        </authorList>
    </citation>
    <scope>NUCLEOTIDE SEQUENCE [LARGE SCALE GENOMIC DNA]</scope>
    <source>
        <strain evidence="1 2">JCM 17158</strain>
    </source>
</reference>
<sequence length="192" mass="21233">MAVMADQTIFSDYLARLQRANLPRWTDLPQFDLYMDQVVQFVNDIVVPLGLGELTATMVNNYVKKGVIHAPEKKKYQRGQVANILIIAMLKPVFALDTIAAGINYQLRNRQAAQAYDAFILAFIGAVQQVNSDFTGEVTINKVNREDTVNIQSAMVNLAINAVLEKLLVEMMAKAVAPLPLTPKAKKKAAKA</sequence>
<organism evidence="1 2">
    <name type="scientific">Lacticaseibacillus nasuensis JCM 17158</name>
    <dbReference type="NCBI Taxonomy" id="1291734"/>
    <lineage>
        <taxon>Bacteria</taxon>
        <taxon>Bacillati</taxon>
        <taxon>Bacillota</taxon>
        <taxon>Bacilli</taxon>
        <taxon>Lactobacillales</taxon>
        <taxon>Lactobacillaceae</taxon>
        <taxon>Lacticaseibacillus</taxon>
    </lineage>
</organism>
<proteinExistence type="predicted"/>
<dbReference type="Pfam" id="PF08876">
    <property type="entry name" value="DUF1836"/>
    <property type="match status" value="1"/>
</dbReference>
<dbReference type="Proteomes" id="UP000051804">
    <property type="component" value="Unassembled WGS sequence"/>
</dbReference>
<accession>A0A0R1JP86</accession>
<evidence type="ECO:0000313" key="1">
    <source>
        <dbReference type="EMBL" id="KRK73264.1"/>
    </source>
</evidence>
<dbReference type="PATRIC" id="fig|1291734.4.peg.1152"/>
<protein>
    <submittedName>
        <fullName evidence="1">BS ykrK family protein</fullName>
    </submittedName>
</protein>
<comment type="caution">
    <text evidence="1">The sequence shown here is derived from an EMBL/GenBank/DDBJ whole genome shotgun (WGS) entry which is preliminary data.</text>
</comment>
<dbReference type="EMBL" id="AZDJ01000013">
    <property type="protein sequence ID" value="KRK73264.1"/>
    <property type="molecule type" value="Genomic_DNA"/>
</dbReference>
<dbReference type="PANTHER" id="PTHR40056:SF1">
    <property type="entry name" value="DUF1836 DOMAIN-CONTAINING PROTEIN"/>
    <property type="match status" value="1"/>
</dbReference>
<dbReference type="STRING" id="1291734.FD02_GL001122"/>
<keyword evidence="2" id="KW-1185">Reference proteome</keyword>
<dbReference type="InterPro" id="IPR014975">
    <property type="entry name" value="DUF1836"/>
</dbReference>
<gene>
    <name evidence="1" type="ORF">FD02_GL001122</name>
</gene>